<dbReference type="Proteomes" id="UP000325081">
    <property type="component" value="Unassembled WGS sequence"/>
</dbReference>
<protein>
    <submittedName>
        <fullName evidence="2">Uncharacterized protein</fullName>
    </submittedName>
</protein>
<name>A0A5A7P7M8_STRAF</name>
<organism evidence="2 3">
    <name type="scientific">Striga asiatica</name>
    <name type="common">Asiatic witchweed</name>
    <name type="synonym">Buchnera asiatica</name>
    <dbReference type="NCBI Taxonomy" id="4170"/>
    <lineage>
        <taxon>Eukaryota</taxon>
        <taxon>Viridiplantae</taxon>
        <taxon>Streptophyta</taxon>
        <taxon>Embryophyta</taxon>
        <taxon>Tracheophyta</taxon>
        <taxon>Spermatophyta</taxon>
        <taxon>Magnoliopsida</taxon>
        <taxon>eudicotyledons</taxon>
        <taxon>Gunneridae</taxon>
        <taxon>Pentapetalae</taxon>
        <taxon>asterids</taxon>
        <taxon>lamiids</taxon>
        <taxon>Lamiales</taxon>
        <taxon>Orobanchaceae</taxon>
        <taxon>Buchnereae</taxon>
        <taxon>Striga</taxon>
    </lineage>
</organism>
<keyword evidence="3" id="KW-1185">Reference proteome</keyword>
<evidence type="ECO:0000313" key="3">
    <source>
        <dbReference type="Proteomes" id="UP000325081"/>
    </source>
</evidence>
<reference evidence="3" key="1">
    <citation type="journal article" date="2019" name="Curr. Biol.">
        <title>Genome Sequence of Striga asiatica Provides Insight into the Evolution of Plant Parasitism.</title>
        <authorList>
            <person name="Yoshida S."/>
            <person name="Kim S."/>
            <person name="Wafula E.K."/>
            <person name="Tanskanen J."/>
            <person name="Kim Y.M."/>
            <person name="Honaas L."/>
            <person name="Yang Z."/>
            <person name="Spallek T."/>
            <person name="Conn C.E."/>
            <person name="Ichihashi Y."/>
            <person name="Cheong K."/>
            <person name="Cui S."/>
            <person name="Der J.P."/>
            <person name="Gundlach H."/>
            <person name="Jiao Y."/>
            <person name="Hori C."/>
            <person name="Ishida J.K."/>
            <person name="Kasahara H."/>
            <person name="Kiba T."/>
            <person name="Kim M.S."/>
            <person name="Koo N."/>
            <person name="Laohavisit A."/>
            <person name="Lee Y.H."/>
            <person name="Lumba S."/>
            <person name="McCourt P."/>
            <person name="Mortimer J.C."/>
            <person name="Mutuku J.M."/>
            <person name="Nomura T."/>
            <person name="Sasaki-Sekimoto Y."/>
            <person name="Seto Y."/>
            <person name="Wang Y."/>
            <person name="Wakatake T."/>
            <person name="Sakakibara H."/>
            <person name="Demura T."/>
            <person name="Yamaguchi S."/>
            <person name="Yoneyama K."/>
            <person name="Manabe R.I."/>
            <person name="Nelson D.C."/>
            <person name="Schulman A.H."/>
            <person name="Timko M.P."/>
            <person name="dePamphilis C.W."/>
            <person name="Choi D."/>
            <person name="Shirasu K."/>
        </authorList>
    </citation>
    <scope>NUCLEOTIDE SEQUENCE [LARGE SCALE GENOMIC DNA]</scope>
    <source>
        <strain evidence="3">cv. UVA1</strain>
    </source>
</reference>
<comment type="caution">
    <text evidence="2">The sequence shown here is derived from an EMBL/GenBank/DDBJ whole genome shotgun (WGS) entry which is preliminary data.</text>
</comment>
<evidence type="ECO:0000313" key="2">
    <source>
        <dbReference type="EMBL" id="GER28779.1"/>
    </source>
</evidence>
<accession>A0A5A7P7M8</accession>
<dbReference type="AlphaFoldDB" id="A0A5A7P7M8"/>
<feature type="compositionally biased region" description="Polar residues" evidence="1">
    <location>
        <begin position="7"/>
        <end position="18"/>
    </location>
</feature>
<gene>
    <name evidence="2" type="ORF">STAS_04596</name>
</gene>
<feature type="region of interest" description="Disordered" evidence="1">
    <location>
        <begin position="1"/>
        <end position="21"/>
    </location>
</feature>
<evidence type="ECO:0000256" key="1">
    <source>
        <dbReference type="SAM" id="MobiDB-lite"/>
    </source>
</evidence>
<sequence length="183" mass="20181">MVVLDSLDTSSSAGSTANDGWLRPVASRGSPALAAFGRRSRLAAGRVPEVNRAQTSHRQRGERNSPVALEIHRNLVGRSTAFSSTALEASRSVLVLLIVELVASGQTPCQWRTSAVPLDRVSTVDGIEDDNGCFCEFVKEYKGRSDQKPRNQILGKFRREVKCVRRLNFRSGFGRVYEGENWS</sequence>
<dbReference type="EMBL" id="BKCP01003113">
    <property type="protein sequence ID" value="GER28779.1"/>
    <property type="molecule type" value="Genomic_DNA"/>
</dbReference>
<proteinExistence type="predicted"/>